<dbReference type="Proteomes" id="UP000286931">
    <property type="component" value="Unassembled WGS sequence"/>
</dbReference>
<protein>
    <submittedName>
        <fullName evidence="1">Uncharacterized protein</fullName>
    </submittedName>
</protein>
<gene>
    <name evidence="1" type="ORF">EHYA_07488</name>
</gene>
<keyword evidence="2" id="KW-1185">Reference proteome</keyword>
<proteinExistence type="predicted"/>
<name>A0A401YYQ8_9ACTN</name>
<dbReference type="RefSeq" id="WP_126641540.1">
    <property type="nucleotide sequence ID" value="NZ_BIFH01000034.1"/>
</dbReference>
<dbReference type="OrthoDB" id="4011023at2"/>
<evidence type="ECO:0000313" key="2">
    <source>
        <dbReference type="Proteomes" id="UP000286931"/>
    </source>
</evidence>
<accession>A0A401YYQ8</accession>
<evidence type="ECO:0000313" key="1">
    <source>
        <dbReference type="EMBL" id="GCD99766.1"/>
    </source>
</evidence>
<comment type="caution">
    <text evidence="1">The sequence shown here is derived from an EMBL/GenBank/DDBJ whole genome shotgun (WGS) entry which is preliminary data.</text>
</comment>
<organism evidence="1 2">
    <name type="scientific">Embleya hyalina</name>
    <dbReference type="NCBI Taxonomy" id="516124"/>
    <lineage>
        <taxon>Bacteria</taxon>
        <taxon>Bacillati</taxon>
        <taxon>Actinomycetota</taxon>
        <taxon>Actinomycetes</taxon>
        <taxon>Kitasatosporales</taxon>
        <taxon>Streptomycetaceae</taxon>
        <taxon>Embleya</taxon>
    </lineage>
</organism>
<dbReference type="AlphaFoldDB" id="A0A401YYQ8"/>
<reference evidence="1 2" key="1">
    <citation type="submission" date="2018-12" db="EMBL/GenBank/DDBJ databases">
        <title>Draft genome sequence of Embleya hyalina NBRC 13850T.</title>
        <authorList>
            <person name="Komaki H."/>
            <person name="Hosoyama A."/>
            <person name="Kimura A."/>
            <person name="Ichikawa N."/>
            <person name="Tamura T."/>
        </authorList>
    </citation>
    <scope>NUCLEOTIDE SEQUENCE [LARGE SCALE GENOMIC DNA]</scope>
    <source>
        <strain evidence="1 2">NBRC 13850</strain>
    </source>
</reference>
<dbReference type="EMBL" id="BIFH01000034">
    <property type="protein sequence ID" value="GCD99766.1"/>
    <property type="molecule type" value="Genomic_DNA"/>
</dbReference>
<sequence length="313" mass="34241">MNTPGDRPTHARRSCTGESHRALVAPGGGECAIPAAECRQQAALESDVLLKGKGLGGLTPYPLGIVGVRPEPHRLTVRLLKEPFVIAHWAMRLLPFFDSADDSPADAVGGVPGLRSRIDGNHVRLTRPGTTASVRLTGFNPRWWTRAVAAGRPGELYEPLFELPDWSRAERIAAQLRLPVTEEQDPRVGSAILRRIRATTGPGTANGTDVWVTTVGNRVDWSLETTDGPSCRDLLRLFTQAPTGAGWRVDFQDCHCADVARKGSCRAKLLTDDPKQVVHYSNLRWQRLTMTPDSIDMRARCNAIAFRASKAEA</sequence>